<dbReference type="InterPro" id="IPR014710">
    <property type="entry name" value="RmlC-like_jellyroll"/>
</dbReference>
<evidence type="ECO:0000259" key="1">
    <source>
        <dbReference type="Pfam" id="PF05523"/>
    </source>
</evidence>
<dbReference type="RefSeq" id="WP_090145527.1">
    <property type="nucleotide sequence ID" value="NZ_FNAN01000001.1"/>
</dbReference>
<proteinExistence type="predicted"/>
<evidence type="ECO:0000313" key="3">
    <source>
        <dbReference type="Proteomes" id="UP000198748"/>
    </source>
</evidence>
<sequence length="126" mass="14479">MAHLINLKTFTDTRGSLTVIERVIPFEIKRIFYVNGPDHFKNSGRRQAMKQAVICLKGSCLITSHTGTEEQRFVLNTADQCLLLAPEDRHEMLEITDESILMVLASEPFEHEIVVQEPREYEFSLT</sequence>
<name>A0A1G6UKP7_9BACT</name>
<protein>
    <submittedName>
        <fullName evidence="2">WxcM-like, C-terminal</fullName>
    </submittedName>
</protein>
<dbReference type="Gene3D" id="2.60.120.10">
    <property type="entry name" value="Jelly Rolls"/>
    <property type="match status" value="1"/>
</dbReference>
<organism evidence="2 3">
    <name type="scientific">Dyadobacter soli</name>
    <dbReference type="NCBI Taxonomy" id="659014"/>
    <lineage>
        <taxon>Bacteria</taxon>
        <taxon>Pseudomonadati</taxon>
        <taxon>Bacteroidota</taxon>
        <taxon>Cytophagia</taxon>
        <taxon>Cytophagales</taxon>
        <taxon>Spirosomataceae</taxon>
        <taxon>Dyadobacter</taxon>
    </lineage>
</organism>
<dbReference type="CDD" id="cd20292">
    <property type="entry name" value="cupin_QdtA-like"/>
    <property type="match status" value="1"/>
</dbReference>
<dbReference type="Pfam" id="PF05523">
    <property type="entry name" value="FdtA"/>
    <property type="match status" value="1"/>
</dbReference>
<evidence type="ECO:0000313" key="2">
    <source>
        <dbReference type="EMBL" id="SDD41990.1"/>
    </source>
</evidence>
<dbReference type="OrthoDB" id="9795513at2"/>
<keyword evidence="3" id="KW-1185">Reference proteome</keyword>
<dbReference type="InterPro" id="IPR011051">
    <property type="entry name" value="RmlC_Cupin_sf"/>
</dbReference>
<gene>
    <name evidence="2" type="ORF">SAMN04487996_1014</name>
</gene>
<dbReference type="SUPFAM" id="SSF51182">
    <property type="entry name" value="RmlC-like cupins"/>
    <property type="match status" value="1"/>
</dbReference>
<feature type="domain" description="Sugar 3,4-ketoisomerase QdtA cupin" evidence="1">
    <location>
        <begin position="3"/>
        <end position="121"/>
    </location>
</feature>
<dbReference type="STRING" id="659014.SAMN04487996_1014"/>
<dbReference type="EMBL" id="FNAN01000001">
    <property type="protein sequence ID" value="SDD41990.1"/>
    <property type="molecule type" value="Genomic_DNA"/>
</dbReference>
<accession>A0A1G6UKP7</accession>
<dbReference type="InterPro" id="IPR008894">
    <property type="entry name" value="QdtA_cupin_dom"/>
</dbReference>
<reference evidence="3" key="1">
    <citation type="submission" date="2016-10" db="EMBL/GenBank/DDBJ databases">
        <authorList>
            <person name="Varghese N."/>
            <person name="Submissions S."/>
        </authorList>
    </citation>
    <scope>NUCLEOTIDE SEQUENCE [LARGE SCALE GENOMIC DNA]</scope>
    <source>
        <strain evidence="3">DSM 25329</strain>
    </source>
</reference>
<dbReference type="Proteomes" id="UP000198748">
    <property type="component" value="Unassembled WGS sequence"/>
</dbReference>
<dbReference type="AlphaFoldDB" id="A0A1G6UKP7"/>